<dbReference type="InterPro" id="IPR018800">
    <property type="entry name" value="PRCC"/>
</dbReference>
<feature type="compositionally biased region" description="Low complexity" evidence="1">
    <location>
        <begin position="94"/>
        <end position="108"/>
    </location>
</feature>
<dbReference type="EMBL" id="JAQQWE010000009">
    <property type="protein sequence ID" value="KAK7940912.1"/>
    <property type="molecule type" value="Genomic_DNA"/>
</dbReference>
<feature type="compositionally biased region" description="Polar residues" evidence="1">
    <location>
        <begin position="139"/>
        <end position="148"/>
    </location>
</feature>
<evidence type="ECO:0000256" key="1">
    <source>
        <dbReference type="SAM" id="MobiDB-lite"/>
    </source>
</evidence>
<protein>
    <recommendedName>
        <fullName evidence="4">Mitotic checkpoint regulator, MAD2B-interacting-domain-containing protein</fullName>
    </recommendedName>
</protein>
<organism evidence="2 3">
    <name type="scientific">Apiospora aurea</name>
    <dbReference type="NCBI Taxonomy" id="335848"/>
    <lineage>
        <taxon>Eukaryota</taxon>
        <taxon>Fungi</taxon>
        <taxon>Dikarya</taxon>
        <taxon>Ascomycota</taxon>
        <taxon>Pezizomycotina</taxon>
        <taxon>Sordariomycetes</taxon>
        <taxon>Xylariomycetidae</taxon>
        <taxon>Amphisphaeriales</taxon>
        <taxon>Apiosporaceae</taxon>
        <taxon>Apiospora</taxon>
    </lineage>
</organism>
<sequence>MALVDYSDSDSEPETATKPTPPPQPTTAKQPVQKVVDRSNPRKIVVSLPGASTPNESKPSAADNGDEPSAKRARTGGGGAFSGFASFLPPPKNAGKAAVTVASSAAKSAPRRPGVNLKTGAAPGFSRDADQNDHEDGEGSTSQQQAQPTIPAGQKPADEVKLVGKPMMFKPLSVSRKPAKKKNSGMVAKTATTTTTTAKASLATETPSQTESQPAPESAEPPKKKKKISLFSVAQDEPADAAPASTGAYEPMFTTPEEPAEAESAAAFAAYDAQHGASHHPDAAAASSTASLDHLAAGMNLSKAARRELFGRSGAPPDASSASSSRVIDFNTDKEYAHNEELRASGEQQTFNPVRAIAPGKHSLRQLVTQVHNQRDALEESFAKGKSNQREAGSRYGWR</sequence>
<feature type="region of interest" description="Disordered" evidence="1">
    <location>
        <begin position="1"/>
        <end position="265"/>
    </location>
</feature>
<feature type="region of interest" description="Disordered" evidence="1">
    <location>
        <begin position="378"/>
        <end position="399"/>
    </location>
</feature>
<dbReference type="RefSeq" id="XP_066693664.1">
    <property type="nucleotide sequence ID" value="XM_066849521.1"/>
</dbReference>
<proteinExistence type="predicted"/>
<evidence type="ECO:0000313" key="3">
    <source>
        <dbReference type="Proteomes" id="UP001391051"/>
    </source>
</evidence>
<accession>A0ABR1PV75</accession>
<comment type="caution">
    <text evidence="2">The sequence shown here is derived from an EMBL/GenBank/DDBJ whole genome shotgun (WGS) entry which is preliminary data.</text>
</comment>
<dbReference type="PANTHER" id="PTHR13621:SF2">
    <property type="entry name" value="PROLINE-RICH PROTEIN PRCC"/>
    <property type="match status" value="1"/>
</dbReference>
<reference evidence="2 3" key="1">
    <citation type="submission" date="2023-01" db="EMBL/GenBank/DDBJ databases">
        <title>Analysis of 21 Apiospora genomes using comparative genomics revels a genus with tremendous synthesis potential of carbohydrate active enzymes and secondary metabolites.</title>
        <authorList>
            <person name="Sorensen T."/>
        </authorList>
    </citation>
    <scope>NUCLEOTIDE SEQUENCE [LARGE SCALE GENOMIC DNA]</scope>
    <source>
        <strain evidence="2 3">CBS 24483</strain>
    </source>
</reference>
<feature type="compositionally biased region" description="Low complexity" evidence="1">
    <location>
        <begin position="188"/>
        <end position="206"/>
    </location>
</feature>
<dbReference type="Pfam" id="PF10253">
    <property type="entry name" value="PRCC"/>
    <property type="match status" value="1"/>
</dbReference>
<feature type="compositionally biased region" description="Basic and acidic residues" evidence="1">
    <location>
        <begin position="378"/>
        <end position="393"/>
    </location>
</feature>
<evidence type="ECO:0008006" key="4">
    <source>
        <dbReference type="Google" id="ProtNLM"/>
    </source>
</evidence>
<dbReference type="PANTHER" id="PTHR13621">
    <property type="entry name" value="PROLINE-RICH PROTEIN PRCC"/>
    <property type="match status" value="1"/>
</dbReference>
<evidence type="ECO:0000313" key="2">
    <source>
        <dbReference type="EMBL" id="KAK7940912.1"/>
    </source>
</evidence>
<dbReference type="Proteomes" id="UP001391051">
    <property type="component" value="Unassembled WGS sequence"/>
</dbReference>
<keyword evidence="3" id="KW-1185">Reference proteome</keyword>
<gene>
    <name evidence="2" type="ORF">PG986_013299</name>
</gene>
<name>A0ABR1PV75_9PEZI</name>
<dbReference type="GeneID" id="92082583"/>